<gene>
    <name evidence="1" type="ORF">SAMN04487931_107105</name>
</gene>
<evidence type="ECO:0000313" key="2">
    <source>
        <dbReference type="Proteomes" id="UP000199608"/>
    </source>
</evidence>
<evidence type="ECO:0000313" key="1">
    <source>
        <dbReference type="EMBL" id="SDU36574.1"/>
    </source>
</evidence>
<reference evidence="2" key="1">
    <citation type="submission" date="2016-10" db="EMBL/GenBank/DDBJ databases">
        <authorList>
            <person name="Varghese N."/>
            <person name="Submissions S."/>
        </authorList>
    </citation>
    <scope>NUCLEOTIDE SEQUENCE [LARGE SCALE GENOMIC DNA]</scope>
    <source>
        <strain evidence="2">DSM 3384</strain>
    </source>
</reference>
<dbReference type="Proteomes" id="UP000199608">
    <property type="component" value="Unassembled WGS sequence"/>
</dbReference>
<dbReference type="EMBL" id="FNLL01000007">
    <property type="protein sequence ID" value="SDU36574.1"/>
    <property type="molecule type" value="Genomic_DNA"/>
</dbReference>
<dbReference type="RefSeq" id="WP_092234826.1">
    <property type="nucleotide sequence ID" value="NZ_FNLL01000007.1"/>
</dbReference>
<accession>A0A1H2HXT1</accession>
<dbReference type="AlphaFoldDB" id="A0A1H2HXT1"/>
<keyword evidence="2" id="KW-1185">Reference proteome</keyword>
<sequence length="293" mass="34172">MNRTTDIRDRAYLSGSQVQSLNFIKDSGRYIFRKFYRSGLRSHIFEVIRAEDVLKETQGEITNGVRLFPRAKPLKIFRILRTRFKNKAAVFNEIKKYNLLFKFMGPELIAQSEEFIVDYTGTGTSRIILCGLQEYIEGEILDPWRIFGKNYLIDLFKSTQTDESQNQAVARKARNNIAKFVKRIRHMIDDTRYIPDLAGIGNLILTRDGDLKLVDINNIVEIKLDDNILIDDKGYPSCDVSVEVLSILERNILQKDIQTNDPLYRFFLSSERKKKVKALEKKFYKNLENRLPS</sequence>
<organism evidence="1 2">
    <name type="scientific">Desulfobacula phenolica</name>
    <dbReference type="NCBI Taxonomy" id="90732"/>
    <lineage>
        <taxon>Bacteria</taxon>
        <taxon>Pseudomonadati</taxon>
        <taxon>Thermodesulfobacteriota</taxon>
        <taxon>Desulfobacteria</taxon>
        <taxon>Desulfobacterales</taxon>
        <taxon>Desulfobacteraceae</taxon>
        <taxon>Desulfobacula</taxon>
    </lineage>
</organism>
<proteinExistence type="predicted"/>
<name>A0A1H2HXT1_9BACT</name>
<protein>
    <submittedName>
        <fullName evidence="1">Uncharacterized protein</fullName>
    </submittedName>
</protein>